<proteinExistence type="predicted"/>
<keyword evidence="1 2" id="KW-0238">DNA-binding</keyword>
<dbReference type="AlphaFoldDB" id="A0A0R2C9V3"/>
<dbReference type="Pfam" id="PF14278">
    <property type="entry name" value="TetR_C_8"/>
    <property type="match status" value="1"/>
</dbReference>
<evidence type="ECO:0000313" key="5">
    <source>
        <dbReference type="EMBL" id="KRM88488.1"/>
    </source>
</evidence>
<dbReference type="GO" id="GO:0003677">
    <property type="term" value="F:DNA binding"/>
    <property type="evidence" value="ECO:0007669"/>
    <property type="project" value="UniProtKB-UniRule"/>
</dbReference>
<feature type="transmembrane region" description="Helical" evidence="3">
    <location>
        <begin position="163"/>
        <end position="180"/>
    </location>
</feature>
<dbReference type="PANTHER" id="PTHR43479">
    <property type="entry name" value="ACREF/ENVCD OPERON REPRESSOR-RELATED"/>
    <property type="match status" value="1"/>
</dbReference>
<organism evidence="5 6">
    <name type="scientific">Liquorilactobacillus vini DSM 20605</name>
    <dbReference type="NCBI Taxonomy" id="1133569"/>
    <lineage>
        <taxon>Bacteria</taxon>
        <taxon>Bacillati</taxon>
        <taxon>Bacillota</taxon>
        <taxon>Bacilli</taxon>
        <taxon>Lactobacillales</taxon>
        <taxon>Lactobacillaceae</taxon>
        <taxon>Liquorilactobacillus</taxon>
    </lineage>
</organism>
<accession>A0A0R2C9V3</accession>
<evidence type="ECO:0000259" key="4">
    <source>
        <dbReference type="PROSITE" id="PS50977"/>
    </source>
</evidence>
<dbReference type="InterPro" id="IPR050624">
    <property type="entry name" value="HTH-type_Tx_Regulator"/>
</dbReference>
<dbReference type="Proteomes" id="UP000051576">
    <property type="component" value="Unassembled WGS sequence"/>
</dbReference>
<dbReference type="PANTHER" id="PTHR43479:SF7">
    <property type="entry name" value="TETR-FAMILY TRANSCRIPTIONAL REGULATOR"/>
    <property type="match status" value="1"/>
</dbReference>
<keyword evidence="3" id="KW-1133">Transmembrane helix</keyword>
<dbReference type="Gene3D" id="1.10.357.10">
    <property type="entry name" value="Tetracycline Repressor, domain 2"/>
    <property type="match status" value="1"/>
</dbReference>
<dbReference type="InterPro" id="IPR009057">
    <property type="entry name" value="Homeodomain-like_sf"/>
</dbReference>
<protein>
    <submittedName>
        <fullName evidence="5">TetR family transcriptional regulator</fullName>
    </submittedName>
</protein>
<dbReference type="Pfam" id="PF00440">
    <property type="entry name" value="TetR_N"/>
    <property type="match status" value="1"/>
</dbReference>
<dbReference type="STRING" id="1133569.FD21_GL001215"/>
<dbReference type="PATRIC" id="fig|1133569.4.peg.1347"/>
<dbReference type="InterPro" id="IPR001647">
    <property type="entry name" value="HTH_TetR"/>
</dbReference>
<dbReference type="InterPro" id="IPR039532">
    <property type="entry name" value="TetR_C_Firmicutes"/>
</dbReference>
<gene>
    <name evidence="5" type="ORF">FD21_GL001215</name>
</gene>
<dbReference type="EMBL" id="AYYX01000033">
    <property type="protein sequence ID" value="KRM88488.1"/>
    <property type="molecule type" value="Genomic_DNA"/>
</dbReference>
<keyword evidence="3" id="KW-0812">Transmembrane</keyword>
<evidence type="ECO:0000256" key="2">
    <source>
        <dbReference type="PROSITE-ProRule" id="PRU00335"/>
    </source>
</evidence>
<keyword evidence="6" id="KW-1185">Reference proteome</keyword>
<comment type="caution">
    <text evidence="5">The sequence shown here is derived from an EMBL/GenBank/DDBJ whole genome shotgun (WGS) entry which is preliminary data.</text>
</comment>
<feature type="domain" description="HTH tetR-type" evidence="4">
    <location>
        <begin position="22"/>
        <end position="82"/>
    </location>
</feature>
<dbReference type="PROSITE" id="PS50977">
    <property type="entry name" value="HTH_TETR_2"/>
    <property type="match status" value="1"/>
</dbReference>
<feature type="DNA-binding region" description="H-T-H motif" evidence="2">
    <location>
        <begin position="45"/>
        <end position="64"/>
    </location>
</feature>
<reference evidence="5 6" key="1">
    <citation type="journal article" date="2015" name="Genome Announc.">
        <title>Expanding the biotechnology potential of lactobacilli through comparative genomics of 213 strains and associated genera.</title>
        <authorList>
            <person name="Sun Z."/>
            <person name="Harris H.M."/>
            <person name="McCann A."/>
            <person name="Guo C."/>
            <person name="Argimon S."/>
            <person name="Zhang W."/>
            <person name="Yang X."/>
            <person name="Jeffery I.B."/>
            <person name="Cooney J.C."/>
            <person name="Kagawa T.F."/>
            <person name="Liu W."/>
            <person name="Song Y."/>
            <person name="Salvetti E."/>
            <person name="Wrobel A."/>
            <person name="Rasinkangas P."/>
            <person name="Parkhill J."/>
            <person name="Rea M.C."/>
            <person name="O'Sullivan O."/>
            <person name="Ritari J."/>
            <person name="Douillard F.P."/>
            <person name="Paul Ross R."/>
            <person name="Yang R."/>
            <person name="Briner A.E."/>
            <person name="Felis G.E."/>
            <person name="de Vos W.M."/>
            <person name="Barrangou R."/>
            <person name="Klaenhammer T.R."/>
            <person name="Caufield P.W."/>
            <person name="Cui Y."/>
            <person name="Zhang H."/>
            <person name="O'Toole P.W."/>
        </authorList>
    </citation>
    <scope>NUCLEOTIDE SEQUENCE [LARGE SCALE GENOMIC DNA]</scope>
    <source>
        <strain evidence="5 6">DSM 20605</strain>
    </source>
</reference>
<dbReference type="eggNOG" id="COG1309">
    <property type="taxonomic scope" value="Bacteria"/>
</dbReference>
<name>A0A0R2C9V3_9LACO</name>
<dbReference type="SUPFAM" id="SSF46689">
    <property type="entry name" value="Homeodomain-like"/>
    <property type="match status" value="1"/>
</dbReference>
<keyword evidence="3" id="KW-0472">Membrane</keyword>
<sequence>MLDRGKKINKENSMKKEDLRIIKTKRLIFRSFVDLIFEKDFAAITVQDIADRAMINRSTFYSHFHDKQDVLEQVFPYVLLPLLGSIENNIIESGNVIREKKIIEIVTKIFLQVKSEKKFYLLVLRGRNMILMDTFKKFLREHFSEVFSKLQVKNGDQIIPNDFIISYLVTTFMSTIYWWLENDCPLSAENMARIMIKLISSAGLAIGSFRIEYD</sequence>
<evidence type="ECO:0000256" key="1">
    <source>
        <dbReference type="ARBA" id="ARBA00023125"/>
    </source>
</evidence>
<evidence type="ECO:0000313" key="6">
    <source>
        <dbReference type="Proteomes" id="UP000051576"/>
    </source>
</evidence>
<evidence type="ECO:0000256" key="3">
    <source>
        <dbReference type="SAM" id="Phobius"/>
    </source>
</evidence>